<evidence type="ECO:0000256" key="1">
    <source>
        <dbReference type="SAM" id="MobiDB-lite"/>
    </source>
</evidence>
<comment type="caution">
    <text evidence="2">The sequence shown here is derived from an EMBL/GenBank/DDBJ whole genome shotgun (WGS) entry which is preliminary data.</text>
</comment>
<sequence>MTGSPEPTGTVLAVAAAQPGDGTSTSVAELVRSAAGCARVGASVVDLPPVAGVPLGDLVTTVREQTGLLVRVTASETTPLPELVACGANALSCPLDASPEFVRDLRAGARERGTAVHFLARCAADLAVLREIPDPAHVILAFTGEARFSTGAELPGSDDDRGSPGSRAGEVGAPNAVTEFASAMELLPRGTGCTAAGVGPAGLPVLLAALAAGAHVRIGRADTPDYAPGTPARDDAQLVARAAGVAKIAQRAPLPPDQAALALGIKT</sequence>
<evidence type="ECO:0000313" key="3">
    <source>
        <dbReference type="Proteomes" id="UP000580474"/>
    </source>
</evidence>
<organism evidence="2 3">
    <name type="scientific">Saccharopolyspora gloriosae</name>
    <dbReference type="NCBI Taxonomy" id="455344"/>
    <lineage>
        <taxon>Bacteria</taxon>
        <taxon>Bacillati</taxon>
        <taxon>Actinomycetota</taxon>
        <taxon>Actinomycetes</taxon>
        <taxon>Pseudonocardiales</taxon>
        <taxon>Pseudonocardiaceae</taxon>
        <taxon>Saccharopolyspora</taxon>
    </lineage>
</organism>
<reference evidence="2 3" key="1">
    <citation type="submission" date="2020-08" db="EMBL/GenBank/DDBJ databases">
        <title>Sequencing the genomes of 1000 actinobacteria strains.</title>
        <authorList>
            <person name="Klenk H.-P."/>
        </authorList>
    </citation>
    <scope>NUCLEOTIDE SEQUENCE [LARGE SCALE GENOMIC DNA]</scope>
    <source>
        <strain evidence="2 3">DSM 45582</strain>
    </source>
</reference>
<dbReference type="InterPro" id="IPR008567">
    <property type="entry name" value="BKACE"/>
</dbReference>
<feature type="region of interest" description="Disordered" evidence="1">
    <location>
        <begin position="151"/>
        <end position="172"/>
    </location>
</feature>
<dbReference type="Proteomes" id="UP000580474">
    <property type="component" value="Unassembled WGS sequence"/>
</dbReference>
<proteinExistence type="predicted"/>
<dbReference type="EMBL" id="JACHIV010000001">
    <property type="protein sequence ID" value="MBB5072800.1"/>
    <property type="molecule type" value="Genomic_DNA"/>
</dbReference>
<evidence type="ECO:0008006" key="4">
    <source>
        <dbReference type="Google" id="ProtNLM"/>
    </source>
</evidence>
<keyword evidence="3" id="KW-1185">Reference proteome</keyword>
<dbReference type="Gene3D" id="3.20.20.70">
    <property type="entry name" value="Aldolase class I"/>
    <property type="match status" value="1"/>
</dbReference>
<name>A0A840NLR0_9PSEU</name>
<dbReference type="Pfam" id="PF05853">
    <property type="entry name" value="BKACE"/>
    <property type="match status" value="1"/>
</dbReference>
<dbReference type="RefSeq" id="WP_184484388.1">
    <property type="nucleotide sequence ID" value="NZ_JACHIV010000001.1"/>
</dbReference>
<gene>
    <name evidence="2" type="ORF">BJ969_005888</name>
</gene>
<dbReference type="InterPro" id="IPR013785">
    <property type="entry name" value="Aldolase_TIM"/>
</dbReference>
<accession>A0A840NLR0</accession>
<protein>
    <recommendedName>
        <fullName evidence="4">3-keto-5-aminohexanoate cleavage enzyme</fullName>
    </recommendedName>
</protein>
<dbReference type="AlphaFoldDB" id="A0A840NLR0"/>
<dbReference type="GO" id="GO:0043720">
    <property type="term" value="F:3-keto-5-aminohexanoate cleavage activity"/>
    <property type="evidence" value="ECO:0007669"/>
    <property type="project" value="InterPro"/>
</dbReference>
<evidence type="ECO:0000313" key="2">
    <source>
        <dbReference type="EMBL" id="MBB5072800.1"/>
    </source>
</evidence>